<dbReference type="Pfam" id="PF02515">
    <property type="entry name" value="CoA_transf_3"/>
    <property type="match status" value="1"/>
</dbReference>
<keyword evidence="1 2" id="KW-0808">Transferase</keyword>
<dbReference type="AlphaFoldDB" id="X8AFV7"/>
<evidence type="ECO:0000256" key="1">
    <source>
        <dbReference type="ARBA" id="ARBA00022679"/>
    </source>
</evidence>
<dbReference type="Gene3D" id="3.30.1540.10">
    <property type="entry name" value="formyl-coa transferase, domain 3"/>
    <property type="match status" value="1"/>
</dbReference>
<dbReference type="SUPFAM" id="SSF89796">
    <property type="entry name" value="CoA-transferase family III (CaiB/BaiF)"/>
    <property type="match status" value="1"/>
</dbReference>
<gene>
    <name evidence="2" type="ORF">I553_4691</name>
</gene>
<dbReference type="InterPro" id="IPR023606">
    <property type="entry name" value="CoA-Trfase_III_dom_1_sf"/>
</dbReference>
<protein>
    <submittedName>
        <fullName evidence="2">CoA-transferase III family protein</fullName>
    </submittedName>
</protein>
<name>X8AFV7_MYCXE</name>
<dbReference type="InterPro" id="IPR050483">
    <property type="entry name" value="CoA-transferase_III_domain"/>
</dbReference>
<sequence length="174" mass="19051">MSWLTGYPDRPPYEPYSIGDPNAGVHAVNALLLALEHRRRTGQGVFVEAAMVDAAVNIAAEQVIEYSAYGALLQRAGNRGPWAAPQNLYRTADVDEFGRLDSWVAIAVATDRQWEGLCEVLGRPQWAMDPALSTMAGRRERHDLIDAHLGPGVSSAPATRLSAVFGTPVSRWRR</sequence>
<proteinExistence type="predicted"/>
<dbReference type="EMBL" id="JAOB01000060">
    <property type="protein sequence ID" value="EUA30434.1"/>
    <property type="molecule type" value="Genomic_DNA"/>
</dbReference>
<dbReference type="PANTHER" id="PTHR48207">
    <property type="entry name" value="SUCCINATE--HYDROXYMETHYLGLUTARATE COA-TRANSFERASE"/>
    <property type="match status" value="1"/>
</dbReference>
<organism evidence="2">
    <name type="scientific">Mycobacterium xenopi 4042</name>
    <dbReference type="NCBI Taxonomy" id="1299334"/>
    <lineage>
        <taxon>Bacteria</taxon>
        <taxon>Bacillati</taxon>
        <taxon>Actinomycetota</taxon>
        <taxon>Actinomycetes</taxon>
        <taxon>Mycobacteriales</taxon>
        <taxon>Mycobacteriaceae</taxon>
        <taxon>Mycobacterium</taxon>
    </lineage>
</organism>
<dbReference type="PATRIC" id="fig|1299334.3.peg.6365"/>
<dbReference type="Gene3D" id="3.40.50.10540">
    <property type="entry name" value="Crotonobetainyl-coa:carnitine coa-transferase, domain 1"/>
    <property type="match status" value="1"/>
</dbReference>
<reference evidence="2" key="1">
    <citation type="submission" date="2014-01" db="EMBL/GenBank/DDBJ databases">
        <authorList>
            <person name="Brown-Elliot B."/>
            <person name="Wallace R."/>
            <person name="Lenaerts A."/>
            <person name="Ordway D."/>
            <person name="DeGroote M.A."/>
            <person name="Parker T."/>
            <person name="Sizemore C."/>
            <person name="Tallon L.J."/>
            <person name="Sadzewicz L.K."/>
            <person name="Sengamalay N."/>
            <person name="Fraser C.M."/>
            <person name="Hine E."/>
            <person name="Shefchek K.A."/>
            <person name="Das S.P."/>
            <person name="Tettelin H."/>
        </authorList>
    </citation>
    <scope>NUCLEOTIDE SEQUENCE [LARGE SCALE GENOMIC DNA]</scope>
    <source>
        <strain evidence="2">4042</strain>
    </source>
</reference>
<dbReference type="InterPro" id="IPR003673">
    <property type="entry name" value="CoA-Trfase_fam_III"/>
</dbReference>
<dbReference type="GO" id="GO:0008410">
    <property type="term" value="F:CoA-transferase activity"/>
    <property type="evidence" value="ECO:0007669"/>
    <property type="project" value="TreeGrafter"/>
</dbReference>
<evidence type="ECO:0000313" key="2">
    <source>
        <dbReference type="EMBL" id="EUA30434.1"/>
    </source>
</evidence>
<accession>X8AFV7</accession>
<comment type="caution">
    <text evidence="2">The sequence shown here is derived from an EMBL/GenBank/DDBJ whole genome shotgun (WGS) entry which is preliminary data.</text>
</comment>
<dbReference type="InterPro" id="IPR044855">
    <property type="entry name" value="CoA-Trfase_III_dom3_sf"/>
</dbReference>
<dbReference type="PANTHER" id="PTHR48207:SF3">
    <property type="entry name" value="SUCCINATE--HYDROXYMETHYLGLUTARATE COA-TRANSFERASE"/>
    <property type="match status" value="1"/>
</dbReference>